<protein>
    <submittedName>
        <fullName evidence="2">Uncharacterized protein</fullName>
    </submittedName>
</protein>
<keyword evidence="1" id="KW-0472">Membrane</keyword>
<evidence type="ECO:0000313" key="2">
    <source>
        <dbReference type="EMBL" id="JAD18533.1"/>
    </source>
</evidence>
<reference evidence="2" key="2">
    <citation type="journal article" date="2015" name="Data Brief">
        <title>Shoot transcriptome of the giant reed, Arundo donax.</title>
        <authorList>
            <person name="Barrero R.A."/>
            <person name="Guerrero F.D."/>
            <person name="Moolhuijzen P."/>
            <person name="Goolsby J.A."/>
            <person name="Tidwell J."/>
            <person name="Bellgard S.E."/>
            <person name="Bellgard M.I."/>
        </authorList>
    </citation>
    <scope>NUCLEOTIDE SEQUENCE</scope>
    <source>
        <tissue evidence="2">Shoot tissue taken approximately 20 cm above the soil surface</tissue>
    </source>
</reference>
<dbReference type="AlphaFoldDB" id="A0A0A8Y0F0"/>
<sequence length="59" mass="6463">MVHMFSISSAGLAVVIKVLVYLLRIGRNATHSISNLPLYPSVSPLKFIVAWSIACKHIV</sequence>
<feature type="transmembrane region" description="Helical" evidence="1">
    <location>
        <begin position="6"/>
        <end position="23"/>
    </location>
</feature>
<organism evidence="2">
    <name type="scientific">Arundo donax</name>
    <name type="common">Giant reed</name>
    <name type="synonym">Donax arundinaceus</name>
    <dbReference type="NCBI Taxonomy" id="35708"/>
    <lineage>
        <taxon>Eukaryota</taxon>
        <taxon>Viridiplantae</taxon>
        <taxon>Streptophyta</taxon>
        <taxon>Embryophyta</taxon>
        <taxon>Tracheophyta</taxon>
        <taxon>Spermatophyta</taxon>
        <taxon>Magnoliopsida</taxon>
        <taxon>Liliopsida</taxon>
        <taxon>Poales</taxon>
        <taxon>Poaceae</taxon>
        <taxon>PACMAD clade</taxon>
        <taxon>Arundinoideae</taxon>
        <taxon>Arundineae</taxon>
        <taxon>Arundo</taxon>
    </lineage>
</organism>
<keyword evidence="1" id="KW-1133">Transmembrane helix</keyword>
<dbReference type="EMBL" id="GBRH01279362">
    <property type="protein sequence ID" value="JAD18533.1"/>
    <property type="molecule type" value="Transcribed_RNA"/>
</dbReference>
<reference evidence="2" key="1">
    <citation type="submission" date="2014-09" db="EMBL/GenBank/DDBJ databases">
        <authorList>
            <person name="Magalhaes I.L.F."/>
            <person name="Oliveira U."/>
            <person name="Santos F.R."/>
            <person name="Vidigal T.H.D.A."/>
            <person name="Brescovit A.D."/>
            <person name="Santos A.J."/>
        </authorList>
    </citation>
    <scope>NUCLEOTIDE SEQUENCE</scope>
    <source>
        <tissue evidence="2">Shoot tissue taken approximately 20 cm above the soil surface</tissue>
    </source>
</reference>
<accession>A0A0A8Y0F0</accession>
<name>A0A0A8Y0F0_ARUDO</name>
<proteinExistence type="predicted"/>
<keyword evidence="1" id="KW-0812">Transmembrane</keyword>
<evidence type="ECO:0000256" key="1">
    <source>
        <dbReference type="SAM" id="Phobius"/>
    </source>
</evidence>